<keyword evidence="9" id="KW-1185">Reference proteome</keyword>
<proteinExistence type="inferred from homology"/>
<keyword evidence="2 6" id="KW-0597">Phosphoprotein</keyword>
<reference evidence="9" key="1">
    <citation type="journal article" date="2019" name="Int. J. Syst. Evol. Microbiol.">
        <title>The Global Catalogue of Microorganisms (GCM) 10K type strain sequencing project: providing services to taxonomists for standard genome sequencing and annotation.</title>
        <authorList>
            <consortium name="The Broad Institute Genomics Platform"/>
            <consortium name="The Broad Institute Genome Sequencing Center for Infectious Disease"/>
            <person name="Wu L."/>
            <person name="Ma J."/>
        </authorList>
    </citation>
    <scope>NUCLEOTIDE SEQUENCE [LARGE SCALE GENOMIC DNA]</scope>
    <source>
        <strain evidence="9">CCUG 54939</strain>
    </source>
</reference>
<dbReference type="PIRSF" id="PIRSF006091">
    <property type="entry name" value="E_trnsport_RnfG"/>
    <property type="match status" value="1"/>
</dbReference>
<dbReference type="Pfam" id="PF04205">
    <property type="entry name" value="FMN_bind"/>
    <property type="match status" value="1"/>
</dbReference>
<evidence type="ECO:0000313" key="9">
    <source>
        <dbReference type="Proteomes" id="UP001595692"/>
    </source>
</evidence>
<evidence type="ECO:0000256" key="2">
    <source>
        <dbReference type="ARBA" id="ARBA00022553"/>
    </source>
</evidence>
<dbReference type="NCBIfam" id="TIGR01947">
    <property type="entry name" value="rnfG"/>
    <property type="match status" value="1"/>
</dbReference>
<keyword evidence="1 6" id="KW-0813">Transport</keyword>
<evidence type="ECO:0000256" key="3">
    <source>
        <dbReference type="ARBA" id="ARBA00022630"/>
    </source>
</evidence>
<comment type="cofactor">
    <cofactor evidence="6">
        <name>FMN</name>
        <dbReference type="ChEBI" id="CHEBI:58210"/>
    </cofactor>
</comment>
<dbReference type="EC" id="7.-.-.-" evidence="6"/>
<feature type="domain" description="FMN-binding" evidence="7">
    <location>
        <begin position="101"/>
        <end position="190"/>
    </location>
</feature>
<keyword evidence="6" id="KW-0812">Transmembrane</keyword>
<dbReference type="RefSeq" id="WP_377153281.1">
    <property type="nucleotide sequence ID" value="NZ_JBHSAF010000014.1"/>
</dbReference>
<dbReference type="SMART" id="SM00900">
    <property type="entry name" value="FMN_bind"/>
    <property type="match status" value="1"/>
</dbReference>
<evidence type="ECO:0000256" key="1">
    <source>
        <dbReference type="ARBA" id="ARBA00022448"/>
    </source>
</evidence>
<keyword evidence="6" id="KW-1278">Translocase</keyword>
<evidence type="ECO:0000313" key="8">
    <source>
        <dbReference type="EMBL" id="MFC3914426.1"/>
    </source>
</evidence>
<comment type="caution">
    <text evidence="8">The sequence shown here is derived from an EMBL/GenBank/DDBJ whole genome shotgun (WGS) entry which is preliminary data.</text>
</comment>
<sequence length="206" mass="22281">MLASMRNNGLRLALFALGCTAVVALTDHLTRPTIARQQQQLLQQRLSVMLPAGSYDNDLAASCRLMIAPQALGDARPHPVYVALRNDQPSGYIIESVAAEGYAGAIRLLTAVDADGRLLRLEVLEHHETPGLGDKIERSKGNWLDGFVGRSLGNSRWAVKKDGGDFDSFSGATITPRAVVNGVHGLLQWLATHPDMSAAQRCQTEQ</sequence>
<dbReference type="InterPro" id="IPR007329">
    <property type="entry name" value="FMN-bd"/>
</dbReference>
<protein>
    <recommendedName>
        <fullName evidence="6">Ion-translocating oxidoreductase complex subunit G</fullName>
        <ecNumber evidence="6">7.-.-.-</ecNumber>
    </recommendedName>
    <alternativeName>
        <fullName evidence="6">Rnf electron transport complex subunit G</fullName>
    </alternativeName>
</protein>
<comment type="subunit">
    <text evidence="6">The complex is composed of six subunits: RnfA, RnfB, RnfC, RnfD, RnfE and RnfG.</text>
</comment>
<dbReference type="PANTHER" id="PTHR36118:SF1">
    <property type="entry name" value="ION-TRANSLOCATING OXIDOREDUCTASE COMPLEX SUBUNIT G"/>
    <property type="match status" value="1"/>
</dbReference>
<evidence type="ECO:0000256" key="6">
    <source>
        <dbReference type="HAMAP-Rule" id="MF_00479"/>
    </source>
</evidence>
<dbReference type="NCBIfam" id="NF002519">
    <property type="entry name" value="PRK01908.1"/>
    <property type="match status" value="1"/>
</dbReference>
<keyword evidence="6" id="KW-0472">Membrane</keyword>
<keyword evidence="6" id="KW-0997">Cell inner membrane</keyword>
<evidence type="ECO:0000259" key="7">
    <source>
        <dbReference type="SMART" id="SM00900"/>
    </source>
</evidence>
<comment type="subcellular location">
    <subcellularLocation>
        <location evidence="6">Cell inner membrane</location>
        <topology evidence="6">Single-pass membrane protein</topology>
    </subcellularLocation>
</comment>
<keyword evidence="4 6" id="KW-0288">FMN</keyword>
<comment type="similarity">
    <text evidence="6">Belongs to the RnfG family.</text>
</comment>
<comment type="function">
    <text evidence="6">Part of a membrane-bound complex that couples electron transfer with translocation of ions across the membrane.</text>
</comment>
<name>A0ABV8CQP7_9GAMM</name>
<keyword evidence="6" id="KW-1133">Transmembrane helix</keyword>
<dbReference type="InterPro" id="IPR010209">
    <property type="entry name" value="Ion_transpt_RnfG/RsxG"/>
</dbReference>
<keyword evidence="6" id="KW-1003">Cell membrane</keyword>
<feature type="modified residue" description="FMN phosphoryl threonine" evidence="6">
    <location>
        <position position="173"/>
    </location>
</feature>
<dbReference type="PANTHER" id="PTHR36118">
    <property type="entry name" value="ION-TRANSLOCATING OXIDOREDUCTASE COMPLEX SUBUNIT G"/>
    <property type="match status" value="1"/>
</dbReference>
<keyword evidence="5 6" id="KW-0249">Electron transport</keyword>
<evidence type="ECO:0000256" key="4">
    <source>
        <dbReference type="ARBA" id="ARBA00022643"/>
    </source>
</evidence>
<dbReference type="HAMAP" id="MF_00479">
    <property type="entry name" value="RsxG_RnfG"/>
    <property type="match status" value="1"/>
</dbReference>
<gene>
    <name evidence="8" type="primary">rsxG</name>
    <name evidence="6" type="synonym">rnfG</name>
    <name evidence="8" type="ORF">ACFOSS_13250</name>
</gene>
<dbReference type="EMBL" id="JBHSAF010000014">
    <property type="protein sequence ID" value="MFC3914426.1"/>
    <property type="molecule type" value="Genomic_DNA"/>
</dbReference>
<keyword evidence="3 6" id="KW-0285">Flavoprotein</keyword>
<accession>A0ABV8CQP7</accession>
<evidence type="ECO:0000256" key="5">
    <source>
        <dbReference type="ARBA" id="ARBA00022982"/>
    </source>
</evidence>
<dbReference type="Proteomes" id="UP001595692">
    <property type="component" value="Unassembled WGS sequence"/>
</dbReference>
<organism evidence="8 9">
    <name type="scientific">Pseudaeromonas sharmana</name>
    <dbReference type="NCBI Taxonomy" id="328412"/>
    <lineage>
        <taxon>Bacteria</taxon>
        <taxon>Pseudomonadati</taxon>
        <taxon>Pseudomonadota</taxon>
        <taxon>Gammaproteobacteria</taxon>
        <taxon>Aeromonadales</taxon>
        <taxon>Aeromonadaceae</taxon>
        <taxon>Pseudaeromonas</taxon>
    </lineage>
</organism>